<feature type="domain" description="AbiEi antitoxin N-terminal" evidence="1">
    <location>
        <begin position="6"/>
        <end position="52"/>
    </location>
</feature>
<gene>
    <name evidence="2" type="ORF">HMPREF3186_01472</name>
</gene>
<organism evidence="2 3">
    <name type="scientific">Gemella haemolysans</name>
    <dbReference type="NCBI Taxonomy" id="1379"/>
    <lineage>
        <taxon>Bacteria</taxon>
        <taxon>Bacillati</taxon>
        <taxon>Bacillota</taxon>
        <taxon>Bacilli</taxon>
        <taxon>Bacillales</taxon>
        <taxon>Gemellaceae</taxon>
        <taxon>Gemella</taxon>
    </lineage>
</organism>
<dbReference type="Pfam" id="PF13338">
    <property type="entry name" value="AbiEi_4"/>
    <property type="match status" value="1"/>
</dbReference>
<dbReference type="EMBL" id="LSDC01000100">
    <property type="protein sequence ID" value="KXB58290.1"/>
    <property type="molecule type" value="Genomic_DNA"/>
</dbReference>
<proteinExistence type="predicted"/>
<dbReference type="PATRIC" id="fig|1379.3.peg.1457"/>
<dbReference type="Proteomes" id="UP000070355">
    <property type="component" value="Unassembled WGS sequence"/>
</dbReference>
<accession>A0A133ZS91</accession>
<dbReference type="RefSeq" id="WP_060914554.1">
    <property type="nucleotide sequence ID" value="NZ_KQ959982.1"/>
</dbReference>
<protein>
    <recommendedName>
        <fullName evidence="1">AbiEi antitoxin N-terminal domain-containing protein</fullName>
    </recommendedName>
</protein>
<comment type="caution">
    <text evidence="2">The sequence shown here is derived from an EMBL/GenBank/DDBJ whole genome shotgun (WGS) entry which is preliminary data.</text>
</comment>
<name>A0A133ZS91_9BACL</name>
<dbReference type="OrthoDB" id="9801429at2"/>
<reference evidence="3" key="1">
    <citation type="submission" date="2016-01" db="EMBL/GenBank/DDBJ databases">
        <authorList>
            <person name="Mitreva M."/>
            <person name="Pepin K.H."/>
            <person name="Mihindukulasuriya K.A."/>
            <person name="Fulton R."/>
            <person name="Fronick C."/>
            <person name="O'Laughlin M."/>
            <person name="Miner T."/>
            <person name="Herter B."/>
            <person name="Rosa B.A."/>
            <person name="Cordes M."/>
            <person name="Tomlinson C."/>
            <person name="Wollam A."/>
            <person name="Palsikar V.B."/>
            <person name="Mardis E.R."/>
            <person name="Wilson R.K."/>
        </authorList>
    </citation>
    <scope>NUCLEOTIDE SEQUENCE [LARGE SCALE GENOMIC DNA]</scope>
    <source>
        <strain evidence="3">DNF01167</strain>
    </source>
</reference>
<evidence type="ECO:0000259" key="1">
    <source>
        <dbReference type="Pfam" id="PF13338"/>
    </source>
</evidence>
<evidence type="ECO:0000313" key="3">
    <source>
        <dbReference type="Proteomes" id="UP000070355"/>
    </source>
</evidence>
<dbReference type="InterPro" id="IPR025159">
    <property type="entry name" value="AbiEi_N"/>
</dbReference>
<dbReference type="STRING" id="1379.HMPREF3186_01472"/>
<evidence type="ECO:0000313" key="2">
    <source>
        <dbReference type="EMBL" id="KXB58290.1"/>
    </source>
</evidence>
<dbReference type="AlphaFoldDB" id="A0A133ZS91"/>
<sequence>MKFKEIESLLNKNNGILTIKEAEENGIYRGSIKYFTEKGKLEKVSRGVYVSPGIFEDEFFVVQNRFKKGIYSLETALYLYDLTDRTPSVFNMTFPKGYNLTNPKKNGIKCKSIKEDLYELGKEEIKTPNGYNVYAYNIERTLIDIIRPINKIDIQVISHSYKTYIKRKDKNIPLLSMYAEKLGVEDKLKSYLEVLL</sequence>